<dbReference type="SUPFAM" id="SSF55073">
    <property type="entry name" value="Nucleotide cyclase"/>
    <property type="match status" value="1"/>
</dbReference>
<evidence type="ECO:0000313" key="4">
    <source>
        <dbReference type="EMBL" id="QJQ07293.1"/>
    </source>
</evidence>
<dbReference type="PROSITE" id="PS50887">
    <property type="entry name" value="GGDEF"/>
    <property type="match status" value="1"/>
</dbReference>
<dbReference type="GO" id="GO:0043709">
    <property type="term" value="P:cell adhesion involved in single-species biofilm formation"/>
    <property type="evidence" value="ECO:0007669"/>
    <property type="project" value="TreeGrafter"/>
</dbReference>
<dbReference type="KEGG" id="upi:EJG51_017370"/>
<dbReference type="InterPro" id="IPR000160">
    <property type="entry name" value="GGDEF_dom"/>
</dbReference>
<proteinExistence type="predicted"/>
<dbReference type="CDD" id="cd01949">
    <property type="entry name" value="GGDEF"/>
    <property type="match status" value="1"/>
</dbReference>
<evidence type="ECO:0000256" key="1">
    <source>
        <dbReference type="ARBA" id="ARBA00012528"/>
    </source>
</evidence>
<dbReference type="InterPro" id="IPR043128">
    <property type="entry name" value="Rev_trsase/Diguanyl_cyclase"/>
</dbReference>
<sequence>MKNIKLDKQRFQDALTGLFNRRYLMEKKSDIWQQALEQANRGHCGALLLIDADHFKRINDQFGHAAGDAALIEIANRLKFSVRDSDVVTRWGGEEFLIYTNLLNAESVRILAVRIMEELRRLPLLYEDKSIPLSVSIGYVLLPMEWEAGKNFDMDESLKLADSALYLAKESGRNRAAGVVKVRKAEIGRAQLIDDLSTAWQAGSGRYRRQ</sequence>
<dbReference type="GO" id="GO:1902201">
    <property type="term" value="P:negative regulation of bacterial-type flagellum-dependent cell motility"/>
    <property type="evidence" value="ECO:0007669"/>
    <property type="project" value="TreeGrafter"/>
</dbReference>
<gene>
    <name evidence="4" type="ORF">EJG51_017370</name>
</gene>
<evidence type="ECO:0000259" key="3">
    <source>
        <dbReference type="PROSITE" id="PS50887"/>
    </source>
</evidence>
<dbReference type="GO" id="GO:0005886">
    <property type="term" value="C:plasma membrane"/>
    <property type="evidence" value="ECO:0007669"/>
    <property type="project" value="TreeGrafter"/>
</dbReference>
<dbReference type="NCBIfam" id="TIGR00254">
    <property type="entry name" value="GGDEF"/>
    <property type="match status" value="1"/>
</dbReference>
<dbReference type="AlphaFoldDB" id="A0A6M4A7Y6"/>
<dbReference type="GO" id="GO:0052621">
    <property type="term" value="F:diguanylate cyclase activity"/>
    <property type="evidence" value="ECO:0007669"/>
    <property type="project" value="UniProtKB-EC"/>
</dbReference>
<evidence type="ECO:0000313" key="5">
    <source>
        <dbReference type="Proteomes" id="UP000274350"/>
    </source>
</evidence>
<dbReference type="Proteomes" id="UP000274350">
    <property type="component" value="Chromosome"/>
</dbReference>
<accession>A0A6M4A7Y6</accession>
<dbReference type="SMART" id="SM00267">
    <property type="entry name" value="GGDEF"/>
    <property type="match status" value="1"/>
</dbReference>
<dbReference type="InterPro" id="IPR029787">
    <property type="entry name" value="Nucleotide_cyclase"/>
</dbReference>
<name>A0A6M4A7Y6_9BURK</name>
<dbReference type="Pfam" id="PF00990">
    <property type="entry name" value="GGDEF"/>
    <property type="match status" value="1"/>
</dbReference>
<reference evidence="4 5" key="1">
    <citation type="journal article" date="2019" name="Int. J. Syst. Evol. Microbiol.">
        <title>Undibacterium piscinae sp. nov., isolated from Korean shiner intestine.</title>
        <authorList>
            <person name="Lee S.Y."/>
            <person name="Kang W."/>
            <person name="Kim P.S."/>
            <person name="Kim H.S."/>
            <person name="Sung H."/>
            <person name="Shin N.R."/>
            <person name="Whon T.W."/>
            <person name="Yun J.H."/>
            <person name="Lee J.Y."/>
            <person name="Lee J.Y."/>
            <person name="Jung M.J."/>
            <person name="Jeong Y.S."/>
            <person name="Tak E.J."/>
            <person name="Han J.E."/>
            <person name="Hyun D.W."/>
            <person name="Kang M.S."/>
            <person name="Lee K.E."/>
            <person name="Lee B.H."/>
            <person name="Bae J.W."/>
        </authorList>
    </citation>
    <scope>NUCLEOTIDE SEQUENCE [LARGE SCALE GENOMIC DNA]</scope>
    <source>
        <strain evidence="4 5">S11R28</strain>
    </source>
</reference>
<evidence type="ECO:0000256" key="2">
    <source>
        <dbReference type="ARBA" id="ARBA00034247"/>
    </source>
</evidence>
<dbReference type="EC" id="2.7.7.65" evidence="1"/>
<dbReference type="EMBL" id="CP051152">
    <property type="protein sequence ID" value="QJQ07293.1"/>
    <property type="molecule type" value="Genomic_DNA"/>
</dbReference>
<dbReference type="PANTHER" id="PTHR45138:SF9">
    <property type="entry name" value="DIGUANYLATE CYCLASE DGCM-RELATED"/>
    <property type="match status" value="1"/>
</dbReference>
<keyword evidence="5" id="KW-1185">Reference proteome</keyword>
<dbReference type="Gene3D" id="3.30.70.270">
    <property type="match status" value="1"/>
</dbReference>
<protein>
    <recommendedName>
        <fullName evidence="1">diguanylate cyclase</fullName>
        <ecNumber evidence="1">2.7.7.65</ecNumber>
    </recommendedName>
</protein>
<dbReference type="PANTHER" id="PTHR45138">
    <property type="entry name" value="REGULATORY COMPONENTS OF SENSORY TRANSDUCTION SYSTEM"/>
    <property type="match status" value="1"/>
</dbReference>
<organism evidence="4 5">
    <name type="scientific">Undibacterium piscinae</name>
    <dbReference type="NCBI Taxonomy" id="2495591"/>
    <lineage>
        <taxon>Bacteria</taxon>
        <taxon>Pseudomonadati</taxon>
        <taxon>Pseudomonadota</taxon>
        <taxon>Betaproteobacteria</taxon>
        <taxon>Burkholderiales</taxon>
        <taxon>Oxalobacteraceae</taxon>
        <taxon>Undibacterium</taxon>
    </lineage>
</organism>
<dbReference type="FunFam" id="3.30.70.270:FF:000001">
    <property type="entry name" value="Diguanylate cyclase domain protein"/>
    <property type="match status" value="1"/>
</dbReference>
<feature type="domain" description="GGDEF" evidence="3">
    <location>
        <begin position="43"/>
        <end position="181"/>
    </location>
</feature>
<comment type="catalytic activity">
    <reaction evidence="2">
        <text>2 GTP = 3',3'-c-di-GMP + 2 diphosphate</text>
        <dbReference type="Rhea" id="RHEA:24898"/>
        <dbReference type="ChEBI" id="CHEBI:33019"/>
        <dbReference type="ChEBI" id="CHEBI:37565"/>
        <dbReference type="ChEBI" id="CHEBI:58805"/>
        <dbReference type="EC" id="2.7.7.65"/>
    </reaction>
</comment>
<dbReference type="InterPro" id="IPR050469">
    <property type="entry name" value="Diguanylate_Cyclase"/>
</dbReference>